<protein>
    <submittedName>
        <fullName evidence="2">Uncharacterized protein</fullName>
    </submittedName>
</protein>
<comment type="caution">
    <text evidence="2">The sequence shown here is derived from an EMBL/GenBank/DDBJ whole genome shotgun (WGS) entry which is preliminary data.</text>
</comment>
<dbReference type="Proteomes" id="UP000682733">
    <property type="component" value="Unassembled WGS sequence"/>
</dbReference>
<feature type="transmembrane region" description="Helical" evidence="1">
    <location>
        <begin position="61"/>
        <end position="84"/>
    </location>
</feature>
<keyword evidence="1" id="KW-0812">Transmembrane</keyword>
<gene>
    <name evidence="2" type="ORF">TMI583_LOCUS49457</name>
</gene>
<accession>A0A8S2YBD9</accession>
<feature type="non-terminal residue" evidence="2">
    <location>
        <position position="1"/>
    </location>
</feature>
<name>A0A8S2YBD9_9BILA</name>
<feature type="non-terminal residue" evidence="2">
    <location>
        <position position="121"/>
    </location>
</feature>
<organism evidence="2 3">
    <name type="scientific">Didymodactylos carnosus</name>
    <dbReference type="NCBI Taxonomy" id="1234261"/>
    <lineage>
        <taxon>Eukaryota</taxon>
        <taxon>Metazoa</taxon>
        <taxon>Spiralia</taxon>
        <taxon>Gnathifera</taxon>
        <taxon>Rotifera</taxon>
        <taxon>Eurotatoria</taxon>
        <taxon>Bdelloidea</taxon>
        <taxon>Philodinida</taxon>
        <taxon>Philodinidae</taxon>
        <taxon>Didymodactylos</taxon>
    </lineage>
</organism>
<dbReference type="AlphaFoldDB" id="A0A8S2YBD9"/>
<keyword evidence="1" id="KW-1133">Transmembrane helix</keyword>
<keyword evidence="1" id="KW-0472">Membrane</keyword>
<dbReference type="EMBL" id="CAJOBA010108019">
    <property type="protein sequence ID" value="CAF4544388.1"/>
    <property type="molecule type" value="Genomic_DNA"/>
</dbReference>
<evidence type="ECO:0000313" key="2">
    <source>
        <dbReference type="EMBL" id="CAF4544388.1"/>
    </source>
</evidence>
<sequence>MQSYYSSSLLLRTSSNTVTFQDEQYEQQLQPLISSSSSSSSTRLYRYSHEPLSTNSLRRDIPPILILLFFLFLIIITLSQILVVHTSRYGTNFYTMQKIQEELKQMDESMEMLLKDNVLPI</sequence>
<evidence type="ECO:0000256" key="1">
    <source>
        <dbReference type="SAM" id="Phobius"/>
    </source>
</evidence>
<evidence type="ECO:0000313" key="3">
    <source>
        <dbReference type="Proteomes" id="UP000682733"/>
    </source>
</evidence>
<reference evidence="2" key="1">
    <citation type="submission" date="2021-02" db="EMBL/GenBank/DDBJ databases">
        <authorList>
            <person name="Nowell W R."/>
        </authorList>
    </citation>
    <scope>NUCLEOTIDE SEQUENCE</scope>
</reference>
<proteinExistence type="predicted"/>